<dbReference type="EMBL" id="ATBP01000311">
    <property type="protein sequence ID" value="ETR71165.1"/>
    <property type="molecule type" value="Genomic_DNA"/>
</dbReference>
<name>A0A1V1P8Y3_9BACT</name>
<evidence type="ECO:0000313" key="4">
    <source>
        <dbReference type="EMBL" id="ETR71165.1"/>
    </source>
</evidence>
<dbReference type="InterPro" id="IPR001647">
    <property type="entry name" value="HTH_TetR"/>
</dbReference>
<feature type="domain" description="HTH tetR-type" evidence="3">
    <location>
        <begin position="18"/>
        <end position="78"/>
    </location>
</feature>
<dbReference type="Gene3D" id="1.10.357.10">
    <property type="entry name" value="Tetracycline Repressor, domain 2"/>
    <property type="match status" value="1"/>
</dbReference>
<dbReference type="AlphaFoldDB" id="A0A1V1P8Y3"/>
<dbReference type="SUPFAM" id="SSF46689">
    <property type="entry name" value="Homeodomain-like"/>
    <property type="match status" value="1"/>
</dbReference>
<evidence type="ECO:0000313" key="5">
    <source>
        <dbReference type="Proteomes" id="UP000189670"/>
    </source>
</evidence>
<dbReference type="SUPFAM" id="SSF48498">
    <property type="entry name" value="Tetracyclin repressor-like, C-terminal domain"/>
    <property type="match status" value="1"/>
</dbReference>
<dbReference type="InterPro" id="IPR050624">
    <property type="entry name" value="HTH-type_Tx_Regulator"/>
</dbReference>
<evidence type="ECO:0000259" key="3">
    <source>
        <dbReference type="PROSITE" id="PS50977"/>
    </source>
</evidence>
<dbReference type="PROSITE" id="PS50977">
    <property type="entry name" value="HTH_TETR_2"/>
    <property type="match status" value="1"/>
</dbReference>
<dbReference type="PANTHER" id="PTHR43479">
    <property type="entry name" value="ACREF/ENVCD OPERON REPRESSOR-RELATED"/>
    <property type="match status" value="1"/>
</dbReference>
<evidence type="ECO:0000256" key="1">
    <source>
        <dbReference type="ARBA" id="ARBA00023125"/>
    </source>
</evidence>
<sequence>MKNKGSHNATKKDKVRVQEKEIAILEGALKVFGEKGFEKTTISAISKAANISDATLYEYFESKEEVLFSIPKLYTQRELDRLMSMAHYIHGAKAKMRMIIQAYLEFYENNRLYSSVAMLTLKGNRKFLNSKAYQVIRESARTIVQVFKEGVEEGVFQDDIDPYLVRNMVLGFIEHLTIQWLLTGRPESIAAQQETVFEMVMRAIEKKHPNGTVEVNLKFQGHDISLSSSDLLNSDI</sequence>
<dbReference type="GO" id="GO:0003677">
    <property type="term" value="F:DNA binding"/>
    <property type="evidence" value="ECO:0007669"/>
    <property type="project" value="UniProtKB-UniRule"/>
</dbReference>
<feature type="DNA-binding region" description="H-T-H motif" evidence="2">
    <location>
        <begin position="41"/>
        <end position="60"/>
    </location>
</feature>
<reference evidence="5" key="1">
    <citation type="submission" date="2012-11" db="EMBL/GenBank/DDBJ databases">
        <authorList>
            <person name="Lucero-Rivera Y.E."/>
            <person name="Tovar-Ramirez D."/>
        </authorList>
    </citation>
    <scope>NUCLEOTIDE SEQUENCE [LARGE SCALE GENOMIC DNA]</scope>
    <source>
        <strain evidence="5">Araruama</strain>
    </source>
</reference>
<dbReference type="InterPro" id="IPR023772">
    <property type="entry name" value="DNA-bd_HTH_TetR-type_CS"/>
</dbReference>
<organism evidence="4 5">
    <name type="scientific">Candidatus Magnetoglobus multicellularis str. Araruama</name>
    <dbReference type="NCBI Taxonomy" id="890399"/>
    <lineage>
        <taxon>Bacteria</taxon>
        <taxon>Pseudomonadati</taxon>
        <taxon>Thermodesulfobacteriota</taxon>
        <taxon>Desulfobacteria</taxon>
        <taxon>Desulfobacterales</taxon>
        <taxon>Desulfobacteraceae</taxon>
        <taxon>Candidatus Magnetoglobus</taxon>
    </lineage>
</organism>
<dbReference type="Pfam" id="PF08359">
    <property type="entry name" value="TetR_C_4"/>
    <property type="match status" value="1"/>
</dbReference>
<dbReference type="Proteomes" id="UP000189670">
    <property type="component" value="Unassembled WGS sequence"/>
</dbReference>
<dbReference type="PRINTS" id="PR00455">
    <property type="entry name" value="HTHTETR"/>
</dbReference>
<dbReference type="Pfam" id="PF00440">
    <property type="entry name" value="TetR_N"/>
    <property type="match status" value="1"/>
</dbReference>
<comment type="caution">
    <text evidence="4">The sequence shown here is derived from an EMBL/GenBank/DDBJ whole genome shotgun (WGS) entry which is preliminary data.</text>
</comment>
<dbReference type="PROSITE" id="PS01081">
    <property type="entry name" value="HTH_TETR_1"/>
    <property type="match status" value="1"/>
</dbReference>
<gene>
    <name evidence="4" type="ORF">OMM_02696</name>
</gene>
<dbReference type="InterPro" id="IPR036271">
    <property type="entry name" value="Tet_transcr_reg_TetR-rel_C_sf"/>
</dbReference>
<keyword evidence="1 2" id="KW-0238">DNA-binding</keyword>
<dbReference type="InterPro" id="IPR009057">
    <property type="entry name" value="Homeodomain-like_sf"/>
</dbReference>
<accession>A0A1V1P8Y3</accession>
<dbReference type="PANTHER" id="PTHR43479:SF11">
    <property type="entry name" value="ACREF_ENVCD OPERON REPRESSOR-RELATED"/>
    <property type="match status" value="1"/>
</dbReference>
<dbReference type="InterPro" id="IPR013570">
    <property type="entry name" value="Tscrpt_reg_YsiA_C"/>
</dbReference>
<evidence type="ECO:0000256" key="2">
    <source>
        <dbReference type="PROSITE-ProRule" id="PRU00335"/>
    </source>
</evidence>
<protein>
    <submittedName>
        <fullName evidence="4">TetR family transcriptional regulator</fullName>
    </submittedName>
</protein>
<proteinExistence type="predicted"/>
<dbReference type="Gene3D" id="1.10.10.60">
    <property type="entry name" value="Homeodomain-like"/>
    <property type="match status" value="1"/>
</dbReference>